<dbReference type="Pfam" id="PF00106">
    <property type="entry name" value="adh_short"/>
    <property type="match status" value="1"/>
</dbReference>
<dbReference type="PANTHER" id="PTHR42760:SF40">
    <property type="entry name" value="3-OXOACYL-[ACYL-CARRIER-PROTEIN] REDUCTASE, CHLOROPLASTIC"/>
    <property type="match status" value="1"/>
</dbReference>
<proteinExistence type="inferred from homology"/>
<feature type="non-terminal residue" evidence="2">
    <location>
        <position position="206"/>
    </location>
</feature>
<gene>
    <name evidence="2" type="ORF">METZ01_LOCUS236347</name>
</gene>
<dbReference type="InterPro" id="IPR002347">
    <property type="entry name" value="SDR_fam"/>
</dbReference>
<reference evidence="2" key="1">
    <citation type="submission" date="2018-05" db="EMBL/GenBank/DDBJ databases">
        <authorList>
            <person name="Lanie J.A."/>
            <person name="Ng W.-L."/>
            <person name="Kazmierczak K.M."/>
            <person name="Andrzejewski T.M."/>
            <person name="Davidsen T.M."/>
            <person name="Wayne K.J."/>
            <person name="Tettelin H."/>
            <person name="Glass J.I."/>
            <person name="Rusch D."/>
            <person name="Podicherti R."/>
            <person name="Tsui H.-C.T."/>
            <person name="Winkler M.E."/>
        </authorList>
    </citation>
    <scope>NUCLEOTIDE SEQUENCE</scope>
</reference>
<dbReference type="CDD" id="cd05233">
    <property type="entry name" value="SDR_c"/>
    <property type="match status" value="1"/>
</dbReference>
<dbReference type="AlphaFoldDB" id="A0A382H9S8"/>
<dbReference type="EMBL" id="UINC01059746">
    <property type="protein sequence ID" value="SVB83493.1"/>
    <property type="molecule type" value="Genomic_DNA"/>
</dbReference>
<dbReference type="InterPro" id="IPR020904">
    <property type="entry name" value="Sc_DH/Rdtase_CS"/>
</dbReference>
<evidence type="ECO:0000313" key="2">
    <source>
        <dbReference type="EMBL" id="SVB83493.1"/>
    </source>
</evidence>
<dbReference type="PANTHER" id="PTHR42760">
    <property type="entry name" value="SHORT-CHAIN DEHYDROGENASES/REDUCTASES FAMILY MEMBER"/>
    <property type="match status" value="1"/>
</dbReference>
<sequence length="206" mass="22019">MYDLSGKVAIVTGAGGRHGIGRAIALRLAEEGADVVVTDIQRSTDAMRPEDRQAGWQGLDSVVSEIEALGRQSMGLFSDVSDQTQVADMVSQTLDRFGHIDILVNNAGSQPGRDRVLLVDLEEDAFDEVMRVNVKGTYLCSRAVATHMIERGGGGKIVIISSGAGKRGRARFAAYCSSKFALIGFTQSIAQELAEYKINVNAICPG</sequence>
<dbReference type="PROSITE" id="PS00061">
    <property type="entry name" value="ADH_SHORT"/>
    <property type="match status" value="1"/>
</dbReference>
<dbReference type="GO" id="GO:0030497">
    <property type="term" value="P:fatty acid elongation"/>
    <property type="evidence" value="ECO:0007669"/>
    <property type="project" value="TreeGrafter"/>
</dbReference>
<organism evidence="2">
    <name type="scientific">marine metagenome</name>
    <dbReference type="NCBI Taxonomy" id="408172"/>
    <lineage>
        <taxon>unclassified sequences</taxon>
        <taxon>metagenomes</taxon>
        <taxon>ecological metagenomes</taxon>
    </lineage>
</organism>
<evidence type="ECO:0000256" key="1">
    <source>
        <dbReference type="ARBA" id="ARBA00006484"/>
    </source>
</evidence>
<dbReference type="PRINTS" id="PR00081">
    <property type="entry name" value="GDHRDH"/>
</dbReference>
<evidence type="ECO:0008006" key="3">
    <source>
        <dbReference type="Google" id="ProtNLM"/>
    </source>
</evidence>
<comment type="similarity">
    <text evidence="1">Belongs to the short-chain dehydrogenases/reductases (SDR) family.</text>
</comment>
<dbReference type="InterPro" id="IPR036291">
    <property type="entry name" value="NAD(P)-bd_dom_sf"/>
</dbReference>
<dbReference type="FunFam" id="3.40.50.720:FF:000084">
    <property type="entry name" value="Short-chain dehydrogenase reductase"/>
    <property type="match status" value="1"/>
</dbReference>
<dbReference type="GO" id="GO:0016616">
    <property type="term" value="F:oxidoreductase activity, acting on the CH-OH group of donors, NAD or NADP as acceptor"/>
    <property type="evidence" value="ECO:0007669"/>
    <property type="project" value="TreeGrafter"/>
</dbReference>
<name>A0A382H9S8_9ZZZZ</name>
<accession>A0A382H9S8</accession>
<dbReference type="SUPFAM" id="SSF51735">
    <property type="entry name" value="NAD(P)-binding Rossmann-fold domains"/>
    <property type="match status" value="1"/>
</dbReference>
<dbReference type="Gene3D" id="3.40.50.720">
    <property type="entry name" value="NAD(P)-binding Rossmann-like Domain"/>
    <property type="match status" value="1"/>
</dbReference>
<dbReference type="PRINTS" id="PR00080">
    <property type="entry name" value="SDRFAMILY"/>
</dbReference>
<protein>
    <recommendedName>
        <fullName evidence="3">Short-chain dehydrogenase/reductase SDR</fullName>
    </recommendedName>
</protein>